<evidence type="ECO:0000256" key="1">
    <source>
        <dbReference type="SAM" id="MobiDB-lite"/>
    </source>
</evidence>
<proteinExistence type="predicted"/>
<feature type="signal peptide" evidence="2">
    <location>
        <begin position="1"/>
        <end position="21"/>
    </location>
</feature>
<evidence type="ECO:0000313" key="4">
    <source>
        <dbReference type="Proteomes" id="UP000192247"/>
    </source>
</evidence>
<keyword evidence="4" id="KW-1185">Reference proteome</keyword>
<organism evidence="3 4">
    <name type="scientific">Tropilaelaps mercedesae</name>
    <dbReference type="NCBI Taxonomy" id="418985"/>
    <lineage>
        <taxon>Eukaryota</taxon>
        <taxon>Metazoa</taxon>
        <taxon>Ecdysozoa</taxon>
        <taxon>Arthropoda</taxon>
        <taxon>Chelicerata</taxon>
        <taxon>Arachnida</taxon>
        <taxon>Acari</taxon>
        <taxon>Parasitiformes</taxon>
        <taxon>Mesostigmata</taxon>
        <taxon>Gamasina</taxon>
        <taxon>Dermanyssoidea</taxon>
        <taxon>Laelapidae</taxon>
        <taxon>Tropilaelaps</taxon>
    </lineage>
</organism>
<dbReference type="Proteomes" id="UP000192247">
    <property type="component" value="Unassembled WGS sequence"/>
</dbReference>
<reference evidence="3 4" key="1">
    <citation type="journal article" date="2017" name="Gigascience">
        <title>Draft genome of the honey bee ectoparasitic mite, Tropilaelaps mercedesae, is shaped by the parasitic life history.</title>
        <authorList>
            <person name="Dong X."/>
            <person name="Armstrong S.D."/>
            <person name="Xia D."/>
            <person name="Makepeace B.L."/>
            <person name="Darby A.C."/>
            <person name="Kadowaki T."/>
        </authorList>
    </citation>
    <scope>NUCLEOTIDE SEQUENCE [LARGE SCALE GENOMIC DNA]</scope>
    <source>
        <strain evidence="3">Wuxi-XJTLU</strain>
    </source>
</reference>
<sequence length="790" mass="84474">MKLAKSLCILSIAGAIATIHAEGFQNGPVTFGSGDQAHPGGAKSFSSITLGGTGSVTINTQPTPKVTTLPAAGGLGFGYFSDGVYSVNHKPSQFTVTPSLQFRVPENQIHVLQIPARQVQVLEAPTPQISIVKTHAPQLQVLQSPSPQVRIQQAEDSQIHVQRQQPRILVSGPATSHGYTVNAPGLTKTATFGYPSGEVSITQSAPQVTVAQEPKLQVRLAQSQLQAPQGPQIRIQQDRAPQIKIQQAPIPQIKIQQAPASQIRIQQASAPQTRAQTQQPRTSVSGPATSHGYTVNAPGLTKTATFGYPFGDVTITQSAPRVSVSRVAPRFQVRAPQQQLQVVAASAPKINVLQTRAPQVRVMQTSSPEISVYQAPARRIRLLASAPQIRLRAQQPSISASGLTTSRGYTVNAPKAATLGYSLEGVSVTQSAPRVTVSQAPVSTLQLQVPQQQIRVAQAQAPQIRIQQAPAPQIGILQATVPQIRLSAPASKIRVQAQQPRISLSGPATSHGYTVNAPGLTKTATFGYPSSSISVTQSAPQLTLSRQTPLQLRFPQQEIRAPARQKRIQQQPQYQIVQGDVSIRQSDPRVTVTEQATPKVQVEVTQPQLQVFQSPTPQLKIQQAQAPQLHIIQAQPPQIHVVEALAPQLHLAQTASPQYRISQQPVSTYSVQQPKFSDVKSYQSEVHVIGAPTPHIEISQPHVKTIQIQTPKTFTTSLSGLSAPSVRQQAFNTPSHGYSVSAPGFIKHKTFSGPAVYGTHQGGGGVSGASGIGNVDFSIRQPREVMAKAA</sequence>
<evidence type="ECO:0000313" key="3">
    <source>
        <dbReference type="EMBL" id="OQR71853.1"/>
    </source>
</evidence>
<evidence type="ECO:0000256" key="2">
    <source>
        <dbReference type="SAM" id="SignalP"/>
    </source>
</evidence>
<name>A0A1V9XEL8_9ACAR</name>
<feature type="region of interest" description="Disordered" evidence="1">
    <location>
        <begin position="261"/>
        <end position="291"/>
    </location>
</feature>
<feature type="chain" id="PRO_5012528926" evidence="2">
    <location>
        <begin position="22"/>
        <end position="790"/>
    </location>
</feature>
<dbReference type="EMBL" id="MNPL01013329">
    <property type="protein sequence ID" value="OQR71853.1"/>
    <property type="molecule type" value="Genomic_DNA"/>
</dbReference>
<gene>
    <name evidence="3" type="ORF">BIW11_10735</name>
</gene>
<accession>A0A1V9XEL8</accession>
<comment type="caution">
    <text evidence="3">The sequence shown here is derived from an EMBL/GenBank/DDBJ whole genome shotgun (WGS) entry which is preliminary data.</text>
</comment>
<protein>
    <submittedName>
        <fullName evidence="3">Uncharacterized protein</fullName>
    </submittedName>
</protein>
<keyword evidence="2" id="KW-0732">Signal</keyword>
<dbReference type="OrthoDB" id="8928177at2759"/>
<dbReference type="InParanoid" id="A0A1V9XEL8"/>
<dbReference type="AlphaFoldDB" id="A0A1V9XEL8"/>
<feature type="compositionally biased region" description="Low complexity" evidence="1">
    <location>
        <begin position="261"/>
        <end position="283"/>
    </location>
</feature>
<dbReference type="STRING" id="418985.A0A1V9XEL8"/>